<evidence type="ECO:0000256" key="4">
    <source>
        <dbReference type="ARBA" id="ARBA00038251"/>
    </source>
</evidence>
<dbReference type="InterPro" id="IPR011990">
    <property type="entry name" value="TPR-like_helical_dom_sf"/>
</dbReference>
<dbReference type="PANTHER" id="PTHR23083">
    <property type="entry name" value="TETRATRICOPEPTIDE REPEAT PROTEIN, TPR"/>
    <property type="match status" value="1"/>
</dbReference>
<name>A0A8B7N1T2_HYAAZ</name>
<keyword evidence="2" id="KW-0677">Repeat</keyword>
<gene>
    <name evidence="7" type="primary">LOC108665191</name>
</gene>
<dbReference type="InterPro" id="IPR019734">
    <property type="entry name" value="TPR_rpt"/>
</dbReference>
<dbReference type="RefSeq" id="XP_018007413.1">
    <property type="nucleotide sequence ID" value="XM_018151924.2"/>
</dbReference>
<evidence type="ECO:0000256" key="5">
    <source>
        <dbReference type="PROSITE-ProRule" id="PRU00339"/>
    </source>
</evidence>
<keyword evidence="3 5" id="KW-0802">TPR repeat</keyword>
<dbReference type="Gene3D" id="1.25.40.10">
    <property type="entry name" value="Tetratricopeptide repeat domain"/>
    <property type="match status" value="1"/>
</dbReference>
<dbReference type="GO" id="GO:0046854">
    <property type="term" value="P:phosphatidylinositol phosphate biosynthetic process"/>
    <property type="evidence" value="ECO:0007669"/>
    <property type="project" value="TreeGrafter"/>
</dbReference>
<dbReference type="SMART" id="SM00028">
    <property type="entry name" value="TPR"/>
    <property type="match status" value="3"/>
</dbReference>
<comment type="function">
    <text evidence="1">Involved in endocytosis.</text>
</comment>
<feature type="repeat" description="TPR" evidence="5">
    <location>
        <begin position="56"/>
        <end position="89"/>
    </location>
</feature>
<evidence type="ECO:0000256" key="2">
    <source>
        <dbReference type="ARBA" id="ARBA00022737"/>
    </source>
</evidence>
<evidence type="ECO:0000256" key="1">
    <source>
        <dbReference type="ARBA" id="ARBA00002550"/>
    </source>
</evidence>
<reference evidence="7" key="1">
    <citation type="submission" date="2025-08" db="UniProtKB">
        <authorList>
            <consortium name="RefSeq"/>
        </authorList>
    </citation>
    <scope>IDENTIFICATION</scope>
</reference>
<dbReference type="AlphaFoldDB" id="A0A8B7N1T2"/>
<organism evidence="6 7">
    <name type="scientific">Hyalella azteca</name>
    <name type="common">Amphipod</name>
    <dbReference type="NCBI Taxonomy" id="294128"/>
    <lineage>
        <taxon>Eukaryota</taxon>
        <taxon>Metazoa</taxon>
        <taxon>Ecdysozoa</taxon>
        <taxon>Arthropoda</taxon>
        <taxon>Crustacea</taxon>
        <taxon>Multicrustacea</taxon>
        <taxon>Malacostraca</taxon>
        <taxon>Eumalacostraca</taxon>
        <taxon>Peracarida</taxon>
        <taxon>Amphipoda</taxon>
        <taxon>Senticaudata</taxon>
        <taxon>Talitrida</taxon>
        <taxon>Talitroidea</taxon>
        <taxon>Hyalellidae</taxon>
        <taxon>Hyalella</taxon>
    </lineage>
</organism>
<dbReference type="InterPro" id="IPR051722">
    <property type="entry name" value="Endocytosis_PI4K-reg_protein"/>
</dbReference>
<dbReference type="OrthoDB" id="29013at2759"/>
<sequence>MDRANEAAQCIQEAASIFPMNHQIMFMKGQVYEHKGELSEARVCYENALALNPHHTLSLRHLGMLYLKEGSYRLAEKTLLDAVKTDPLDHQSWSALGEVCSGLGELERSSECLITALDLQSTAPALPFSTLLPCFS</sequence>
<dbReference type="SUPFAM" id="SSF48452">
    <property type="entry name" value="TPR-like"/>
    <property type="match status" value="1"/>
</dbReference>
<dbReference type="KEGG" id="hazt:108665191"/>
<dbReference type="Proteomes" id="UP000694843">
    <property type="component" value="Unplaced"/>
</dbReference>
<evidence type="ECO:0000256" key="3">
    <source>
        <dbReference type="ARBA" id="ARBA00022803"/>
    </source>
</evidence>
<dbReference type="PROSITE" id="PS50005">
    <property type="entry name" value="TPR"/>
    <property type="match status" value="2"/>
</dbReference>
<dbReference type="GO" id="GO:0072659">
    <property type="term" value="P:protein localization to plasma membrane"/>
    <property type="evidence" value="ECO:0007669"/>
    <property type="project" value="TreeGrafter"/>
</dbReference>
<feature type="repeat" description="TPR" evidence="5">
    <location>
        <begin position="22"/>
        <end position="55"/>
    </location>
</feature>
<dbReference type="OMA" id="CTYTSER"/>
<dbReference type="GO" id="GO:0005886">
    <property type="term" value="C:plasma membrane"/>
    <property type="evidence" value="ECO:0007669"/>
    <property type="project" value="TreeGrafter"/>
</dbReference>
<dbReference type="Pfam" id="PF07719">
    <property type="entry name" value="TPR_2"/>
    <property type="match status" value="1"/>
</dbReference>
<keyword evidence="6" id="KW-1185">Reference proteome</keyword>
<evidence type="ECO:0000313" key="7">
    <source>
        <dbReference type="RefSeq" id="XP_018007413.1"/>
    </source>
</evidence>
<proteinExistence type="inferred from homology"/>
<dbReference type="Pfam" id="PF13432">
    <property type="entry name" value="TPR_16"/>
    <property type="match status" value="1"/>
</dbReference>
<protein>
    <submittedName>
        <fullName evidence="7">Tetratricopeptide repeat protein 7B</fullName>
    </submittedName>
</protein>
<accession>A0A8B7N1T2</accession>
<dbReference type="InterPro" id="IPR013105">
    <property type="entry name" value="TPR_2"/>
</dbReference>
<evidence type="ECO:0000313" key="6">
    <source>
        <dbReference type="Proteomes" id="UP000694843"/>
    </source>
</evidence>
<comment type="similarity">
    <text evidence="4">Belongs to the YPP1 family.</text>
</comment>
<dbReference type="GeneID" id="108665191"/>
<dbReference type="PANTHER" id="PTHR23083:SF464">
    <property type="entry name" value="TETRATRICOPEPTIDE REPEAT DOMAIN 7, ISOFORM A"/>
    <property type="match status" value="1"/>
</dbReference>